<dbReference type="PANTHER" id="PTHR46116:SF15">
    <property type="entry name" value="(E3-INDEPENDENT) E2 UBIQUITIN-CONJUGATING ENZYME"/>
    <property type="match status" value="1"/>
</dbReference>
<accession>A0A978W222</accession>
<evidence type="ECO:0000259" key="6">
    <source>
        <dbReference type="PROSITE" id="PS50127"/>
    </source>
</evidence>
<gene>
    <name evidence="7" type="ORF">FEM48_Zijuj01G0155100</name>
</gene>
<dbReference type="AlphaFoldDB" id="A0A978W222"/>
<keyword evidence="2" id="KW-0808">Transferase</keyword>
<dbReference type="EMBL" id="JAEACU010000001">
    <property type="protein sequence ID" value="KAH7546006.1"/>
    <property type="molecule type" value="Genomic_DNA"/>
</dbReference>
<dbReference type="EC" id="2.3.2.23" evidence="1"/>
<dbReference type="Pfam" id="PF23046">
    <property type="entry name" value="tSH3-B_UBE2O"/>
    <property type="match status" value="1"/>
</dbReference>
<dbReference type="SUPFAM" id="SSF54495">
    <property type="entry name" value="UBC-like"/>
    <property type="match status" value="1"/>
</dbReference>
<dbReference type="Proteomes" id="UP000813462">
    <property type="component" value="Unassembled WGS sequence"/>
</dbReference>
<dbReference type="Gene3D" id="3.10.110.10">
    <property type="entry name" value="Ubiquitin Conjugating Enzyme"/>
    <property type="match status" value="1"/>
</dbReference>
<dbReference type="Pfam" id="PF00179">
    <property type="entry name" value="UQ_con"/>
    <property type="match status" value="1"/>
</dbReference>
<keyword evidence="4" id="KW-0833">Ubl conjugation pathway</keyword>
<evidence type="ECO:0000256" key="4">
    <source>
        <dbReference type="ARBA" id="ARBA00022786"/>
    </source>
</evidence>
<evidence type="ECO:0000256" key="5">
    <source>
        <dbReference type="ARBA" id="ARBA00022840"/>
    </source>
</evidence>
<evidence type="ECO:0000256" key="3">
    <source>
        <dbReference type="ARBA" id="ARBA00022741"/>
    </source>
</evidence>
<organism evidence="7 8">
    <name type="scientific">Ziziphus jujuba var. spinosa</name>
    <dbReference type="NCBI Taxonomy" id="714518"/>
    <lineage>
        <taxon>Eukaryota</taxon>
        <taxon>Viridiplantae</taxon>
        <taxon>Streptophyta</taxon>
        <taxon>Embryophyta</taxon>
        <taxon>Tracheophyta</taxon>
        <taxon>Spermatophyta</taxon>
        <taxon>Magnoliopsida</taxon>
        <taxon>eudicotyledons</taxon>
        <taxon>Gunneridae</taxon>
        <taxon>Pentapetalae</taxon>
        <taxon>rosids</taxon>
        <taxon>fabids</taxon>
        <taxon>Rosales</taxon>
        <taxon>Rhamnaceae</taxon>
        <taxon>Paliureae</taxon>
        <taxon>Ziziphus</taxon>
    </lineage>
</organism>
<dbReference type="PROSITE" id="PS50127">
    <property type="entry name" value="UBC_2"/>
    <property type="match status" value="1"/>
</dbReference>
<feature type="domain" description="UBC core" evidence="6">
    <location>
        <begin position="688"/>
        <end position="848"/>
    </location>
</feature>
<sequence>MMDMLLSDSDWESSSELGSVGDQEEIEHLYSGQALSILSSLEESIGKIDDFLSFERGFMHGDMVCSGTDPSGQMGRVISIDMLVDLENVQGEVLRDVNSKKLSKIRSISMGDYVVCGPWLGRVDKVVDRLTVVFDDGTKCEVTAMDRDKILPISPNILEDPQYPYYPGQRLQIKLSTVSNSAGWLCGTWKENQDEGTVCAVEVGLVYVDWLASVLTGYESDLPAPPRVLDSKKLTSLSCFLHATWQLGDWCLLSISDRKAVEEKGFRSASTHELIIKKHKKLESEFRRRNLSSNVEEIFVIVKTKTKVDVIWQDGSITLGLDSKTLLPVNVANAHDFWPEQFVMEKAPCDDPHVSSKERWGVVQCVDAKERTVKVQWKTVTTPEDEELMVETVSAYELVEHPDFSFCFGDLVFRLVPDKVDGHVVKDCLNTEIVVGQVDTFEGKNCGSDTNECPDKCFLSSIGNVTGFRDGAVEVKWATGITSKSYKVTKFGYAFALVAPYDILRIDKSEGSAAVASEGGVQDLNEEITDDKHFSQKGKGLLNSDAVGEGCNNYPWSSSFFFPQAAIGFFTSIATSLLGSFGSTSLGGTVPYVHVSEVEKESGISNEKQGSETSELCLEPHPISKLEIYDEKRLDEEGNEIQWDKDLPHTTADKNPNKFRQFDMVPDCLDHHFLEASKGPALSQVRRSWLKKVQDEWNILQKNLPETIYVRAFEERMDLIRAAIVGSPGTPYHDGLFFFDIYLPSEYPHEPPMVHYISGGLRVNPNLYESGKVCLSLLNTWTGRGTEVWNPGSSTILQVLLSLQALVLNEKPYFNEAGYDQQIGRTEGEKNSVSYNENAYLVTCKSMIYLLRKPPKNFEVLVEEHFSQRSENILMACQAYMEGAPVGCAAGFSKTENEHQTGGSTGFKIMVGKLFVKFLEVFSEKGINCSQFK</sequence>
<evidence type="ECO:0000313" key="7">
    <source>
        <dbReference type="EMBL" id="KAH7546006.1"/>
    </source>
</evidence>
<protein>
    <recommendedName>
        <fullName evidence="1">E2 ubiquitin-conjugating enzyme</fullName>
        <ecNumber evidence="1">2.3.2.23</ecNumber>
    </recommendedName>
</protein>
<evidence type="ECO:0000256" key="1">
    <source>
        <dbReference type="ARBA" id="ARBA00012486"/>
    </source>
</evidence>
<dbReference type="InterPro" id="IPR057735">
    <property type="entry name" value="UBE2O-like_tSH3-B"/>
</dbReference>
<dbReference type="FunFam" id="3.10.110.10:FF:000028">
    <property type="entry name" value="Probable ubiquitin-conjugating enzyme E2 23"/>
    <property type="match status" value="1"/>
</dbReference>
<keyword evidence="3" id="KW-0547">Nucleotide-binding</keyword>
<dbReference type="CDD" id="cd23837">
    <property type="entry name" value="UBCc_UBE2O"/>
    <property type="match status" value="1"/>
</dbReference>
<comment type="caution">
    <text evidence="7">The sequence shown here is derived from an EMBL/GenBank/DDBJ whole genome shotgun (WGS) entry which is preliminary data.</text>
</comment>
<keyword evidence="5" id="KW-0067">ATP-binding</keyword>
<evidence type="ECO:0000313" key="8">
    <source>
        <dbReference type="Proteomes" id="UP000813462"/>
    </source>
</evidence>
<name>A0A978W222_ZIZJJ</name>
<dbReference type="GO" id="GO:0005524">
    <property type="term" value="F:ATP binding"/>
    <property type="evidence" value="ECO:0007669"/>
    <property type="project" value="UniProtKB-KW"/>
</dbReference>
<dbReference type="SMART" id="SM00212">
    <property type="entry name" value="UBCc"/>
    <property type="match status" value="1"/>
</dbReference>
<dbReference type="InterPro" id="IPR057733">
    <property type="entry name" value="UBE2O-like_SH3-B"/>
</dbReference>
<dbReference type="InterPro" id="IPR016135">
    <property type="entry name" value="UBQ-conjugating_enzyme/RWD"/>
</dbReference>
<dbReference type="InterPro" id="IPR000608">
    <property type="entry name" value="UBC"/>
</dbReference>
<proteinExistence type="predicted"/>
<evidence type="ECO:0000256" key="2">
    <source>
        <dbReference type="ARBA" id="ARBA00022679"/>
    </source>
</evidence>
<dbReference type="GO" id="GO:0061631">
    <property type="term" value="F:ubiquitin conjugating enzyme activity"/>
    <property type="evidence" value="ECO:0007669"/>
    <property type="project" value="UniProtKB-EC"/>
</dbReference>
<dbReference type="Pfam" id="PF23043">
    <property type="entry name" value="SH3-B_UBE2O"/>
    <property type="match status" value="1"/>
</dbReference>
<dbReference type="PANTHER" id="PTHR46116">
    <property type="entry name" value="(E3-INDEPENDENT) E2 UBIQUITIN-CONJUGATING ENZYME"/>
    <property type="match status" value="1"/>
</dbReference>
<reference evidence="7" key="1">
    <citation type="journal article" date="2021" name="Front. Plant Sci.">
        <title>Chromosome-Scale Genome Assembly for Chinese Sour Jujube and Insights Into Its Genome Evolution and Domestication Signature.</title>
        <authorList>
            <person name="Shen L.-Y."/>
            <person name="Luo H."/>
            <person name="Wang X.-L."/>
            <person name="Wang X.-M."/>
            <person name="Qiu X.-J."/>
            <person name="Liu H."/>
            <person name="Zhou S.-S."/>
            <person name="Jia K.-H."/>
            <person name="Nie S."/>
            <person name="Bao Y.-T."/>
            <person name="Zhang R.-G."/>
            <person name="Yun Q.-Z."/>
            <person name="Chai Y.-H."/>
            <person name="Lu J.-Y."/>
            <person name="Li Y."/>
            <person name="Zhao S.-W."/>
            <person name="Mao J.-F."/>
            <person name="Jia S.-G."/>
            <person name="Mao Y.-M."/>
        </authorList>
    </citation>
    <scope>NUCLEOTIDE SEQUENCE</scope>
    <source>
        <strain evidence="7">AT0</strain>
        <tissue evidence="7">Leaf</tissue>
    </source>
</reference>